<feature type="transmembrane region" description="Helical" evidence="1">
    <location>
        <begin position="162"/>
        <end position="186"/>
    </location>
</feature>
<evidence type="ECO:0008006" key="4">
    <source>
        <dbReference type="Google" id="ProtNLM"/>
    </source>
</evidence>
<protein>
    <recommendedName>
        <fullName evidence="4">Exopolysaccharide Pel transporter PelG</fullName>
    </recommendedName>
</protein>
<dbReference type="RefSeq" id="WP_097839966.1">
    <property type="nucleotide sequence ID" value="NZ_NMTY01000025.1"/>
</dbReference>
<keyword evidence="1" id="KW-0812">Transmembrane</keyword>
<organism evidence="2 3">
    <name type="scientific">Faecalibacterium prausnitzii</name>
    <dbReference type="NCBI Taxonomy" id="853"/>
    <lineage>
        <taxon>Bacteria</taxon>
        <taxon>Bacillati</taxon>
        <taxon>Bacillota</taxon>
        <taxon>Clostridia</taxon>
        <taxon>Eubacteriales</taxon>
        <taxon>Oscillospiraceae</taxon>
        <taxon>Faecalibacterium</taxon>
    </lineage>
</organism>
<feature type="transmembrane region" description="Helical" evidence="1">
    <location>
        <begin position="370"/>
        <end position="393"/>
    </location>
</feature>
<evidence type="ECO:0000256" key="1">
    <source>
        <dbReference type="SAM" id="Phobius"/>
    </source>
</evidence>
<proteinExistence type="predicted"/>
<dbReference type="Pfam" id="PF16933">
    <property type="entry name" value="PelG"/>
    <property type="match status" value="1"/>
</dbReference>
<evidence type="ECO:0000313" key="2">
    <source>
        <dbReference type="EMBL" id="PDX80677.1"/>
    </source>
</evidence>
<dbReference type="Proteomes" id="UP000220005">
    <property type="component" value="Unassembled WGS sequence"/>
</dbReference>
<name>A0A2A7ANG9_9FIRM</name>
<feature type="transmembrane region" description="Helical" evidence="1">
    <location>
        <begin position="100"/>
        <end position="125"/>
    </location>
</feature>
<dbReference type="AlphaFoldDB" id="A0A2A7ANG9"/>
<gene>
    <name evidence="2" type="ORF">CGS58_11590</name>
</gene>
<dbReference type="EMBL" id="NMTY01000025">
    <property type="protein sequence ID" value="PDX80677.1"/>
    <property type="molecule type" value="Genomic_DNA"/>
</dbReference>
<reference evidence="2 3" key="1">
    <citation type="journal article" date="2017" name="Front. Microbiol.">
        <title>New Insights into the Diversity of the Genus Faecalibacterium.</title>
        <authorList>
            <person name="Benevides L."/>
            <person name="Burman S."/>
            <person name="Martin R."/>
            <person name="Robert V."/>
            <person name="Thomas M."/>
            <person name="Miquel S."/>
            <person name="Chain F."/>
            <person name="Sokol H."/>
            <person name="Bermudez-Humaran L.G."/>
            <person name="Morrison M."/>
            <person name="Langella P."/>
            <person name="Azevedo V.A."/>
            <person name="Chatel J.M."/>
            <person name="Soares S."/>
        </authorList>
    </citation>
    <scope>NUCLEOTIDE SEQUENCE [LARGE SCALE GENOMIC DNA]</scope>
    <source>
        <strain evidence="2 3">CNCM I 4575</strain>
    </source>
</reference>
<feature type="transmembrane region" description="Helical" evidence="1">
    <location>
        <begin position="276"/>
        <end position="299"/>
    </location>
</feature>
<feature type="transmembrane region" description="Helical" evidence="1">
    <location>
        <begin position="400"/>
        <end position="418"/>
    </location>
</feature>
<keyword evidence="1" id="KW-1133">Transmembrane helix</keyword>
<feature type="transmembrane region" description="Helical" evidence="1">
    <location>
        <begin position="66"/>
        <end position="88"/>
    </location>
</feature>
<feature type="transmembrane region" description="Helical" evidence="1">
    <location>
        <begin position="137"/>
        <end position="155"/>
    </location>
</feature>
<feature type="transmembrane region" description="Helical" evidence="1">
    <location>
        <begin position="192"/>
        <end position="212"/>
    </location>
</feature>
<sequence>MAGIGFELKKLFRRKGMLAGLRAYGYAGIICTGPMLLGVLLQGGLLLLCGWAGAPRAARDLLVCMVTYTLLASLTVTSFFSMPVTRFVADQLYEERAERVLPSFAGACAVQLALGCVVYGAFLLASGATLCQGLLCLWLFAELVVCWTAMSYLTALKEYRGILIAFAAAVGAAFGAGWVLVFWLGVPVVEGFLAATALGYGVMLGLDVRLLCRFFPEREGSPWRFLRWVKRYRTLALTGLLLDLGLFAHLVIVWLGPLGVQVKGLFYGAPYYDVPALLAFLSILTTTVNFVVSVEVQFYPRYRTYYSLFNDGGVVGDIKAAEEEMLAVLNRELYYTALKQLFTTAAVISLETLVLGYLPLGFNDLMHGCLRTLCAGYGLYAVGNTVLLILLYFTDYKGALGAAAAFAVLAGGGTALSLRFDPAFYGFGFLAGAAVLFLAALLRLDWFTRNLPYRILGQQPLAAAEEKDKEA</sequence>
<comment type="caution">
    <text evidence="2">The sequence shown here is derived from an EMBL/GenBank/DDBJ whole genome shotgun (WGS) entry which is preliminary data.</text>
</comment>
<evidence type="ECO:0000313" key="3">
    <source>
        <dbReference type="Proteomes" id="UP000220005"/>
    </source>
</evidence>
<accession>A0A2A7ANG9</accession>
<feature type="transmembrane region" description="Helical" evidence="1">
    <location>
        <begin position="232"/>
        <end position="256"/>
    </location>
</feature>
<feature type="transmembrane region" description="Helical" evidence="1">
    <location>
        <begin position="21"/>
        <end position="54"/>
    </location>
</feature>
<feature type="transmembrane region" description="Helical" evidence="1">
    <location>
        <begin position="341"/>
        <end position="358"/>
    </location>
</feature>
<feature type="transmembrane region" description="Helical" evidence="1">
    <location>
        <begin position="424"/>
        <end position="444"/>
    </location>
</feature>
<keyword evidence="1" id="KW-0472">Membrane</keyword>
<dbReference type="InterPro" id="IPR031617">
    <property type="entry name" value="PelG"/>
</dbReference>